<proteinExistence type="predicted"/>
<protein>
    <submittedName>
        <fullName evidence="1">Uncharacterized protein</fullName>
    </submittedName>
</protein>
<evidence type="ECO:0000313" key="2">
    <source>
        <dbReference type="Proteomes" id="UP001156627"/>
    </source>
</evidence>
<name>A0ABQ5XDT5_9GAMM</name>
<dbReference type="Proteomes" id="UP001156627">
    <property type="component" value="Unassembled WGS sequence"/>
</dbReference>
<keyword evidence="2" id="KW-1185">Reference proteome</keyword>
<evidence type="ECO:0000313" key="1">
    <source>
        <dbReference type="EMBL" id="GLQ89472.1"/>
    </source>
</evidence>
<sequence length="53" mass="6024">MANENSKARTRAYTPFWLIHETELPSDPELARRHIDLISVTGTALAMCVIRNL</sequence>
<accession>A0ABQ5XDT5</accession>
<gene>
    <name evidence="1" type="ORF">GCM10007898_30450</name>
</gene>
<comment type="caution">
    <text evidence="1">The sequence shown here is derived from an EMBL/GenBank/DDBJ whole genome shotgun (WGS) entry which is preliminary data.</text>
</comment>
<dbReference type="EMBL" id="BSOA01000035">
    <property type="protein sequence ID" value="GLQ89472.1"/>
    <property type="molecule type" value="Genomic_DNA"/>
</dbReference>
<reference evidence="2" key="1">
    <citation type="journal article" date="2019" name="Int. J. Syst. Evol. Microbiol.">
        <title>The Global Catalogue of Microorganisms (GCM) 10K type strain sequencing project: providing services to taxonomists for standard genome sequencing and annotation.</title>
        <authorList>
            <consortium name="The Broad Institute Genomics Platform"/>
            <consortium name="The Broad Institute Genome Sequencing Center for Infectious Disease"/>
            <person name="Wu L."/>
            <person name="Ma J."/>
        </authorList>
    </citation>
    <scope>NUCLEOTIDE SEQUENCE [LARGE SCALE GENOMIC DNA]</scope>
    <source>
        <strain evidence="2">NBRC 111981</strain>
    </source>
</reference>
<organism evidence="1 2">
    <name type="scientific">Dyella flagellata</name>
    <dbReference type="NCBI Taxonomy" id="1867833"/>
    <lineage>
        <taxon>Bacteria</taxon>
        <taxon>Pseudomonadati</taxon>
        <taxon>Pseudomonadota</taxon>
        <taxon>Gammaproteobacteria</taxon>
        <taxon>Lysobacterales</taxon>
        <taxon>Rhodanobacteraceae</taxon>
        <taxon>Dyella</taxon>
    </lineage>
</organism>